<dbReference type="Gene3D" id="1.20.1530.20">
    <property type="match status" value="1"/>
</dbReference>
<dbReference type="PANTHER" id="PTHR10361:SF28">
    <property type="entry name" value="P3 PROTEIN-RELATED"/>
    <property type="match status" value="1"/>
</dbReference>
<feature type="transmembrane region" description="Helical" evidence="6">
    <location>
        <begin position="98"/>
        <end position="118"/>
    </location>
</feature>
<evidence type="ECO:0000256" key="4">
    <source>
        <dbReference type="ARBA" id="ARBA00022989"/>
    </source>
</evidence>
<feature type="chain" id="PRO_5040919276" evidence="7">
    <location>
        <begin position="28"/>
        <end position="292"/>
    </location>
</feature>
<gene>
    <name evidence="8" type="ORF">TrRE_jg8568</name>
</gene>
<comment type="subcellular location">
    <subcellularLocation>
        <location evidence="1">Membrane</location>
        <topology evidence="1">Multi-pass membrane protein</topology>
    </subcellularLocation>
</comment>
<feature type="non-terminal residue" evidence="8">
    <location>
        <position position="292"/>
    </location>
</feature>
<keyword evidence="7" id="KW-0732">Signal</keyword>
<reference evidence="8" key="1">
    <citation type="submission" date="2022-07" db="EMBL/GenBank/DDBJ databases">
        <title>Genome analysis of Parmales, a sister group of diatoms, reveals the evolutionary specialization of diatoms from phago-mixotrophs to photoautotrophs.</title>
        <authorList>
            <person name="Ban H."/>
            <person name="Sato S."/>
            <person name="Yoshikawa S."/>
            <person name="Kazumasa Y."/>
            <person name="Nakamura Y."/>
            <person name="Ichinomiya M."/>
            <person name="Saitoh K."/>
            <person name="Sato N."/>
            <person name="Blanc-Mathieu R."/>
            <person name="Endo H."/>
            <person name="Kuwata A."/>
            <person name="Ogata H."/>
        </authorList>
    </citation>
    <scope>NUCLEOTIDE SEQUENCE</scope>
</reference>
<dbReference type="InterPro" id="IPR002657">
    <property type="entry name" value="BilAc:Na_symport/Acr3"/>
</dbReference>
<evidence type="ECO:0000256" key="2">
    <source>
        <dbReference type="ARBA" id="ARBA00006528"/>
    </source>
</evidence>
<dbReference type="Proteomes" id="UP001165082">
    <property type="component" value="Unassembled WGS sequence"/>
</dbReference>
<evidence type="ECO:0000256" key="1">
    <source>
        <dbReference type="ARBA" id="ARBA00004141"/>
    </source>
</evidence>
<feature type="transmembrane region" description="Helical" evidence="6">
    <location>
        <begin position="125"/>
        <end position="142"/>
    </location>
</feature>
<name>A0A9W6Z641_9STRA</name>
<feature type="transmembrane region" description="Helical" evidence="6">
    <location>
        <begin position="39"/>
        <end position="57"/>
    </location>
</feature>
<dbReference type="EMBL" id="BRXZ01001774">
    <property type="protein sequence ID" value="GMH46346.1"/>
    <property type="molecule type" value="Genomic_DNA"/>
</dbReference>
<evidence type="ECO:0000256" key="7">
    <source>
        <dbReference type="SAM" id="SignalP"/>
    </source>
</evidence>
<keyword evidence="4 6" id="KW-1133">Transmembrane helix</keyword>
<evidence type="ECO:0000313" key="9">
    <source>
        <dbReference type="Proteomes" id="UP001165082"/>
    </source>
</evidence>
<evidence type="ECO:0000313" key="8">
    <source>
        <dbReference type="EMBL" id="GMH46346.1"/>
    </source>
</evidence>
<feature type="signal peptide" evidence="7">
    <location>
        <begin position="1"/>
        <end position="27"/>
    </location>
</feature>
<keyword evidence="5 6" id="KW-0472">Membrane</keyword>
<comment type="similarity">
    <text evidence="2">Belongs to the bile acid:sodium symporter (BASS) (TC 2.A.28) family.</text>
</comment>
<evidence type="ECO:0000256" key="3">
    <source>
        <dbReference type="ARBA" id="ARBA00022692"/>
    </source>
</evidence>
<feature type="transmembrane region" description="Helical" evidence="6">
    <location>
        <begin position="231"/>
        <end position="249"/>
    </location>
</feature>
<feature type="transmembrane region" description="Helical" evidence="6">
    <location>
        <begin position="200"/>
        <end position="225"/>
    </location>
</feature>
<protein>
    <submittedName>
        <fullName evidence="8">Uncharacterized protein</fullName>
    </submittedName>
</protein>
<proteinExistence type="inferred from homology"/>
<dbReference type="OrthoDB" id="203097at2759"/>
<feature type="transmembrane region" description="Helical" evidence="6">
    <location>
        <begin position="162"/>
        <end position="180"/>
    </location>
</feature>
<keyword evidence="9" id="KW-1185">Reference proteome</keyword>
<dbReference type="AlphaFoldDB" id="A0A9W6Z641"/>
<dbReference type="GO" id="GO:0016020">
    <property type="term" value="C:membrane"/>
    <property type="evidence" value="ECO:0007669"/>
    <property type="project" value="UniProtKB-SubCell"/>
</dbReference>
<dbReference type="PANTHER" id="PTHR10361">
    <property type="entry name" value="SODIUM-BILE ACID COTRANSPORTER"/>
    <property type="match status" value="1"/>
</dbReference>
<comment type="caution">
    <text evidence="8">The sequence shown here is derived from an EMBL/GenBank/DDBJ whole genome shotgun (WGS) entry which is preliminary data.</text>
</comment>
<feature type="non-terminal residue" evidence="8">
    <location>
        <position position="1"/>
    </location>
</feature>
<dbReference type="Pfam" id="PF01758">
    <property type="entry name" value="SBF"/>
    <property type="match status" value="1"/>
</dbReference>
<dbReference type="InterPro" id="IPR038770">
    <property type="entry name" value="Na+/solute_symporter_sf"/>
</dbReference>
<evidence type="ECO:0000256" key="6">
    <source>
        <dbReference type="SAM" id="Phobius"/>
    </source>
</evidence>
<keyword evidence="3 6" id="KW-0812">Transmembrane</keyword>
<evidence type="ECO:0000256" key="5">
    <source>
        <dbReference type="ARBA" id="ARBA00023136"/>
    </source>
</evidence>
<sequence length="292" mass="30222">LDSTLSRLTSLFPFFVLLSALLGYTNPETLTWFSKRDQVITTALGGIMVGMGMTLTTEDFKRVALNPKTVLFGVLCQFLFMPLSALTSSRIFSLPPPLFLGLTLVGCSPGGTASNLVALIARADVALSVLMTAASTVLASFLTPTLTKLICGSVISVDSGALFASTAKVVLLPVAGGMYLNQRFPGLSKSAGRFTPFSSVVLVSLICGSVVAQNAAVISSCGFTLVKSVLLLHSLGFLLGYLSPLLSGYPPSACRTMSIETGMQNSALAVVLANGMGVPEAAIPGAVSATCH</sequence>
<organism evidence="8 9">
    <name type="scientific">Triparma retinervis</name>
    <dbReference type="NCBI Taxonomy" id="2557542"/>
    <lineage>
        <taxon>Eukaryota</taxon>
        <taxon>Sar</taxon>
        <taxon>Stramenopiles</taxon>
        <taxon>Ochrophyta</taxon>
        <taxon>Bolidophyceae</taxon>
        <taxon>Parmales</taxon>
        <taxon>Triparmaceae</taxon>
        <taxon>Triparma</taxon>
    </lineage>
</organism>
<dbReference type="InterPro" id="IPR004710">
    <property type="entry name" value="Bilac:Na_transpt"/>
</dbReference>
<feature type="transmembrane region" description="Helical" evidence="6">
    <location>
        <begin position="69"/>
        <end position="92"/>
    </location>
</feature>
<accession>A0A9W6Z641</accession>